<keyword evidence="1" id="KW-0472">Membrane</keyword>
<accession>A0A7L7TFR7</accession>
<evidence type="ECO:0000256" key="1">
    <source>
        <dbReference type="PROSITE-ProRule" id="PRU00473"/>
    </source>
</evidence>
<dbReference type="RefSeq" id="WP_074321186.1">
    <property type="nucleotide sequence ID" value="NZ_MK569690.1"/>
</dbReference>
<dbReference type="Pfam" id="PF00691">
    <property type="entry name" value="OmpA"/>
    <property type="match status" value="1"/>
</dbReference>
<dbReference type="PROSITE" id="PS51123">
    <property type="entry name" value="OMPA_2"/>
    <property type="match status" value="1"/>
</dbReference>
<dbReference type="PROSITE" id="PS51257">
    <property type="entry name" value="PROKAR_LIPOPROTEIN"/>
    <property type="match status" value="1"/>
</dbReference>
<dbReference type="Pfam" id="PF13488">
    <property type="entry name" value="Gly-zipper_Omp"/>
    <property type="match status" value="1"/>
</dbReference>
<dbReference type="AlphaFoldDB" id="A0A7L7TFR7"/>
<evidence type="ECO:0000259" key="2">
    <source>
        <dbReference type="PROSITE" id="PS51123"/>
    </source>
</evidence>
<dbReference type="GO" id="GO:0016020">
    <property type="term" value="C:membrane"/>
    <property type="evidence" value="ECO:0007669"/>
    <property type="project" value="UniProtKB-UniRule"/>
</dbReference>
<dbReference type="EMBL" id="MK569690">
    <property type="protein sequence ID" value="QOC74132.1"/>
    <property type="molecule type" value="Genomic_DNA"/>
</dbReference>
<dbReference type="InterPro" id="IPR039567">
    <property type="entry name" value="Gly-zipper"/>
</dbReference>
<reference evidence="3" key="1">
    <citation type="submission" date="2019-02" db="EMBL/GenBank/DDBJ databases">
        <authorList>
            <person name="Taiaroa G."/>
            <person name="Butler M."/>
            <person name="Lamont I."/>
            <person name="Black M."/>
            <person name="Poulter J."/>
            <person name="Zhao M."/>
            <person name="Poulter R."/>
        </authorList>
    </citation>
    <scope>NUCLEOTIDE SEQUENCE</scope>
    <source>
        <strain evidence="3">1215</strain>
        <plasmid evidence="3">pMG4_1215</plasmid>
    </source>
</reference>
<feature type="domain" description="OmpA-like" evidence="2">
    <location>
        <begin position="94"/>
        <end position="214"/>
    </location>
</feature>
<name>A0A7L7TFR7_PSESF</name>
<geneLocation type="plasmid" evidence="3">
    <name>pMG4_1215</name>
</geneLocation>
<dbReference type="SUPFAM" id="SSF103088">
    <property type="entry name" value="OmpA-like"/>
    <property type="match status" value="1"/>
</dbReference>
<dbReference type="Gene3D" id="3.30.1330.60">
    <property type="entry name" value="OmpA-like domain"/>
    <property type="match status" value="1"/>
</dbReference>
<dbReference type="PANTHER" id="PTHR30329">
    <property type="entry name" value="STATOR ELEMENT OF FLAGELLAR MOTOR COMPLEX"/>
    <property type="match status" value="1"/>
</dbReference>
<sequence length="296" mass="31141">MKKLIPPALILTILTGCSSIPPQYQYTTRYGGVGALAGAAAGAVINHDNRGQGAVLGGALGGAGGAGYGYYVDQQESELRSKMLGSGITVKRDGDKINLILPENIAFQPGGYRLTAQAQRALDEVATSLQRYPGSSVVVTSSTSASKTHAGADQLIGQRAAALTSYLMAKGVELSRVSIQASVEHEASRTIAQNSTYQVQPANIQQQVQMQQALLAQQRRQYQYTPTPVYQAPYTASASTRVLSNTIMQGISQAISNGPAAGLRSGAATAARGASQELNRGINGAVRDFQYNSFDR</sequence>
<dbReference type="InterPro" id="IPR050330">
    <property type="entry name" value="Bact_OuterMem_StrucFunc"/>
</dbReference>
<proteinExistence type="predicted"/>
<organism evidence="3">
    <name type="scientific">Pseudomonas syringae pv. actinidiae</name>
    <dbReference type="NCBI Taxonomy" id="103796"/>
    <lineage>
        <taxon>Bacteria</taxon>
        <taxon>Pseudomonadati</taxon>
        <taxon>Pseudomonadota</taxon>
        <taxon>Gammaproteobacteria</taxon>
        <taxon>Pseudomonadales</taxon>
        <taxon>Pseudomonadaceae</taxon>
        <taxon>Pseudomonas</taxon>
        <taxon>Pseudomonas syringae</taxon>
    </lineage>
</organism>
<evidence type="ECO:0000313" key="3">
    <source>
        <dbReference type="EMBL" id="QOC74132.1"/>
    </source>
</evidence>
<protein>
    <submittedName>
        <fullName evidence="3">Outer membrane protein</fullName>
    </submittedName>
</protein>
<keyword evidence="3" id="KW-0614">Plasmid</keyword>
<dbReference type="InterPro" id="IPR036737">
    <property type="entry name" value="OmpA-like_sf"/>
</dbReference>
<dbReference type="PANTHER" id="PTHR30329:SF21">
    <property type="entry name" value="LIPOPROTEIN YIAD-RELATED"/>
    <property type="match status" value="1"/>
</dbReference>
<dbReference type="InterPro" id="IPR006665">
    <property type="entry name" value="OmpA-like"/>
</dbReference>